<comment type="caution">
    <text evidence="1">The sequence shown here is derived from an EMBL/GenBank/DDBJ whole genome shotgun (WGS) entry which is preliminary data.</text>
</comment>
<accession>J9GCT3</accession>
<proteinExistence type="predicted"/>
<evidence type="ECO:0000313" key="1">
    <source>
        <dbReference type="EMBL" id="EJX04679.1"/>
    </source>
</evidence>
<dbReference type="EMBL" id="AMCI01001728">
    <property type="protein sequence ID" value="EJX04679.1"/>
    <property type="molecule type" value="Genomic_DNA"/>
</dbReference>
<gene>
    <name evidence="1" type="ORF">EVA_07214</name>
</gene>
<dbReference type="AlphaFoldDB" id="J9GCT3"/>
<reference evidence="1" key="1">
    <citation type="journal article" date="2012" name="PLoS ONE">
        <title>Gene sets for utilization of primary and secondary nutrition supplies in the distal gut of endangered iberian lynx.</title>
        <authorList>
            <person name="Alcaide M."/>
            <person name="Messina E."/>
            <person name="Richter M."/>
            <person name="Bargiela R."/>
            <person name="Peplies J."/>
            <person name="Huws S.A."/>
            <person name="Newbold C.J."/>
            <person name="Golyshin P.N."/>
            <person name="Simon M.A."/>
            <person name="Lopez G."/>
            <person name="Yakimov M.M."/>
            <person name="Ferrer M."/>
        </authorList>
    </citation>
    <scope>NUCLEOTIDE SEQUENCE</scope>
</reference>
<protein>
    <submittedName>
        <fullName evidence="1">Uncharacterized protein</fullName>
    </submittedName>
</protein>
<sequence>MHKVWFCATTTTKPKKWWMPASMPRRWRNSKSWKIPTWKMWMPTFSTAVPT</sequence>
<organism evidence="1">
    <name type="scientific">gut metagenome</name>
    <dbReference type="NCBI Taxonomy" id="749906"/>
    <lineage>
        <taxon>unclassified sequences</taxon>
        <taxon>metagenomes</taxon>
        <taxon>organismal metagenomes</taxon>
    </lineage>
</organism>
<name>J9GCT3_9ZZZZ</name>